<gene>
    <name evidence="3" type="ORF">BDZ90DRAFT_182031</name>
</gene>
<feature type="compositionally biased region" description="Acidic residues" evidence="1">
    <location>
        <begin position="763"/>
        <end position="797"/>
    </location>
</feature>
<feature type="compositionally biased region" description="Low complexity" evidence="1">
    <location>
        <begin position="457"/>
        <end position="470"/>
    </location>
</feature>
<dbReference type="GO" id="GO:0030968">
    <property type="term" value="P:endoplasmic reticulum unfolded protein response"/>
    <property type="evidence" value="ECO:0007669"/>
    <property type="project" value="TreeGrafter"/>
</dbReference>
<feature type="region of interest" description="Disordered" evidence="1">
    <location>
        <begin position="431"/>
        <end position="478"/>
    </location>
</feature>
<dbReference type="PANTHER" id="PTHR12943">
    <property type="entry name" value="HOMOCYSTEINE-RESPONSIVE ENDOPLASMIC RETICULUM-RESIDENT UNIQUITIN-LIKE DOMAIN HERPUD PROTEIN FAMILY MEMBER"/>
    <property type="match status" value="1"/>
</dbReference>
<keyword evidence="4" id="KW-1185">Reference proteome</keyword>
<proteinExistence type="predicted"/>
<feature type="transmembrane region" description="Helical" evidence="2">
    <location>
        <begin position="375"/>
        <end position="394"/>
    </location>
</feature>
<evidence type="ECO:0000256" key="2">
    <source>
        <dbReference type="SAM" id="Phobius"/>
    </source>
</evidence>
<organism evidence="3 4">
    <name type="scientific">Jaminaea rosea</name>
    <dbReference type="NCBI Taxonomy" id="1569628"/>
    <lineage>
        <taxon>Eukaryota</taxon>
        <taxon>Fungi</taxon>
        <taxon>Dikarya</taxon>
        <taxon>Basidiomycota</taxon>
        <taxon>Ustilaginomycotina</taxon>
        <taxon>Exobasidiomycetes</taxon>
        <taxon>Microstromatales</taxon>
        <taxon>Microstromatales incertae sedis</taxon>
        <taxon>Jaminaea</taxon>
    </lineage>
</organism>
<evidence type="ECO:0000313" key="4">
    <source>
        <dbReference type="Proteomes" id="UP000245884"/>
    </source>
</evidence>
<evidence type="ECO:0008006" key="5">
    <source>
        <dbReference type="Google" id="ProtNLM"/>
    </source>
</evidence>
<dbReference type="InterPro" id="IPR029071">
    <property type="entry name" value="Ubiquitin-like_domsf"/>
</dbReference>
<feature type="region of interest" description="Disordered" evidence="1">
    <location>
        <begin position="176"/>
        <end position="198"/>
    </location>
</feature>
<sequence length="797" mass="86719">MTDPPSAAAAASTSSPRPRPQRPPSLPTGTSTTSHALLSPPATPSSHAHTHSAMSTSSSQENPAHSQNTGRIALHLISPHSYPSSSSSSAPPSVLSAKRKHTIRRIKTAVRDHWPGKPDPAGIRLIHAGRILGDDEVLGDVAREGREEVYLHLVVRPDAWSEGEREPITPARRGVTTKPVRTAATTTTTSQGGDEGLLRPQVDPLEGSSYFTLPPSEPPTTLPSWAILPDSPRVITLLYQQYHARYSYLYDLHVGMNKDEAEQRRKEREVTLIEVAPSARKALLDVELVVFDWKPIEVGASDEMRQVHARVETLLAALAECSQSQVNPAAPLPNANRQAQRLPSQQHAAALPTRDQIPAPTAPAPTPTLTELTRLYLPVLFLAIKLFILLYIFTRGQSTPKRFAMCLAAAGWVVWEAGGVWRRRERRERRRRAAGAIPNPPGADAEEQPARRRRARTSTSSSTTTGAASSWSHPLTPSAPTRRVVRSFSANPGKYIAQRLAYLGLEAEDRALGFRPIDDAQAQRWAVARLREGERGTTSPFHTRRHRRRGAPAGLAGRVDEATHWARWLLLTPSTLLLPLYLYFLTLLPRLEEMRADELRRRDRVLARWWNGRGRAWVEASRVQLRGGGEGEGDGGGSSAGQGQAAGGGESPDLPLPRILYHPYVLRYLKLREDEDGLVSALEGSEGGATGGIDVMEEVRAQRRAAARPRRAVPQENDDAAAQRRATAPVAHGGGGVAGTGPETAADGEEAAPQAAAPQAQAGEEELATTEDEESSEGNEDEEEEDEADVEDDLGFF</sequence>
<dbReference type="STRING" id="1569628.A0A316URF4"/>
<feature type="region of interest" description="Disordered" evidence="1">
    <location>
        <begin position="536"/>
        <end position="555"/>
    </location>
</feature>
<keyword evidence="2" id="KW-0812">Transmembrane</keyword>
<dbReference type="PANTHER" id="PTHR12943:SF27">
    <property type="entry name" value="HOMOCYSTEINE-INDUCED ENDOPLASMIC RETICULUM PROTEIN, ISOFORM A"/>
    <property type="match status" value="1"/>
</dbReference>
<dbReference type="OrthoDB" id="21589at2759"/>
<dbReference type="EMBL" id="KZ819668">
    <property type="protein sequence ID" value="PWN27554.1"/>
    <property type="molecule type" value="Genomic_DNA"/>
</dbReference>
<feature type="transmembrane region" description="Helical" evidence="2">
    <location>
        <begin position="565"/>
        <end position="585"/>
    </location>
</feature>
<dbReference type="SUPFAM" id="SSF54236">
    <property type="entry name" value="Ubiquitin-like"/>
    <property type="match status" value="1"/>
</dbReference>
<dbReference type="AlphaFoldDB" id="A0A316URF4"/>
<dbReference type="RefSeq" id="XP_025362166.1">
    <property type="nucleotide sequence ID" value="XM_025503784.1"/>
</dbReference>
<evidence type="ECO:0000313" key="3">
    <source>
        <dbReference type="EMBL" id="PWN27554.1"/>
    </source>
</evidence>
<name>A0A316URF4_9BASI</name>
<feature type="region of interest" description="Disordered" evidence="1">
    <location>
        <begin position="626"/>
        <end position="654"/>
    </location>
</feature>
<feature type="compositionally biased region" description="Polar residues" evidence="1">
    <location>
        <begin position="335"/>
        <end position="347"/>
    </location>
</feature>
<feature type="compositionally biased region" description="Polar residues" evidence="1">
    <location>
        <begin position="60"/>
        <end position="70"/>
    </location>
</feature>
<feature type="compositionally biased region" description="Low complexity" evidence="1">
    <location>
        <begin position="740"/>
        <end position="762"/>
    </location>
</feature>
<dbReference type="InterPro" id="IPR039751">
    <property type="entry name" value="HERPUD1/2"/>
</dbReference>
<keyword evidence="2" id="KW-1133">Transmembrane helix</keyword>
<protein>
    <recommendedName>
        <fullName evidence="5">Ubiquitin-like domain-containing protein</fullName>
    </recommendedName>
</protein>
<dbReference type="GeneID" id="37025607"/>
<feature type="compositionally biased region" description="Basic residues" evidence="1">
    <location>
        <begin position="702"/>
        <end position="711"/>
    </location>
</feature>
<feature type="region of interest" description="Disordered" evidence="1">
    <location>
        <begin position="329"/>
        <end position="365"/>
    </location>
</feature>
<feature type="compositionally biased region" description="Low complexity" evidence="1">
    <location>
        <begin position="27"/>
        <end position="59"/>
    </location>
</feature>
<keyword evidence="2" id="KW-0472">Membrane</keyword>
<accession>A0A316URF4</accession>
<reference evidence="3 4" key="1">
    <citation type="journal article" date="2018" name="Mol. Biol. Evol.">
        <title>Broad Genomic Sampling Reveals a Smut Pathogenic Ancestry of the Fungal Clade Ustilaginomycotina.</title>
        <authorList>
            <person name="Kijpornyongpan T."/>
            <person name="Mondo S.J."/>
            <person name="Barry K."/>
            <person name="Sandor L."/>
            <person name="Lee J."/>
            <person name="Lipzen A."/>
            <person name="Pangilinan J."/>
            <person name="LaButti K."/>
            <person name="Hainaut M."/>
            <person name="Henrissat B."/>
            <person name="Grigoriev I.V."/>
            <person name="Spatafora J.W."/>
            <person name="Aime M.C."/>
        </authorList>
    </citation>
    <scope>NUCLEOTIDE SEQUENCE [LARGE SCALE GENOMIC DNA]</scope>
    <source>
        <strain evidence="3 4">MCA 5214</strain>
    </source>
</reference>
<feature type="compositionally biased region" description="Low complexity" evidence="1">
    <location>
        <begin position="78"/>
        <end position="96"/>
    </location>
</feature>
<feature type="compositionally biased region" description="Pro residues" evidence="1">
    <location>
        <begin position="17"/>
        <end position="26"/>
    </location>
</feature>
<feature type="compositionally biased region" description="Gly residues" evidence="1">
    <location>
        <begin position="626"/>
        <end position="650"/>
    </location>
</feature>
<dbReference type="Gene3D" id="3.10.20.90">
    <property type="entry name" value="Phosphatidylinositol 3-kinase Catalytic Subunit, Chain A, domain 1"/>
    <property type="match status" value="1"/>
</dbReference>
<feature type="region of interest" description="Disordered" evidence="1">
    <location>
        <begin position="1"/>
        <end position="99"/>
    </location>
</feature>
<dbReference type="Proteomes" id="UP000245884">
    <property type="component" value="Unassembled WGS sequence"/>
</dbReference>
<feature type="region of interest" description="Disordered" evidence="1">
    <location>
        <begin position="701"/>
        <end position="797"/>
    </location>
</feature>
<feature type="compositionally biased region" description="Low complexity" evidence="1">
    <location>
        <begin position="1"/>
        <end position="16"/>
    </location>
</feature>
<evidence type="ECO:0000256" key="1">
    <source>
        <dbReference type="SAM" id="MobiDB-lite"/>
    </source>
</evidence>